<dbReference type="Gene3D" id="3.30.910.20">
    <property type="entry name" value="Skp domain"/>
    <property type="match status" value="1"/>
</dbReference>
<name>A0A517QUR3_9PLAN</name>
<keyword evidence="2 4" id="KW-0732">Signal</keyword>
<dbReference type="RefSeq" id="WP_145204821.1">
    <property type="nucleotide sequence ID" value="NZ_CP036267.1"/>
</dbReference>
<proteinExistence type="inferred from homology"/>
<dbReference type="GO" id="GO:0051082">
    <property type="term" value="F:unfolded protein binding"/>
    <property type="evidence" value="ECO:0007669"/>
    <property type="project" value="InterPro"/>
</dbReference>
<feature type="coiled-coil region" evidence="3">
    <location>
        <begin position="47"/>
        <end position="112"/>
    </location>
</feature>
<dbReference type="InterPro" id="IPR024930">
    <property type="entry name" value="Skp_dom_sf"/>
</dbReference>
<evidence type="ECO:0000313" key="5">
    <source>
        <dbReference type="EMBL" id="QDT35370.1"/>
    </source>
</evidence>
<protein>
    <submittedName>
        <fullName evidence="5">Periplasmic chaperone</fullName>
    </submittedName>
</protein>
<reference evidence="5 6" key="1">
    <citation type="submission" date="2019-02" db="EMBL/GenBank/DDBJ databases">
        <title>Deep-cultivation of Planctomycetes and their phenomic and genomic characterization uncovers novel biology.</title>
        <authorList>
            <person name="Wiegand S."/>
            <person name="Jogler M."/>
            <person name="Boedeker C."/>
            <person name="Pinto D."/>
            <person name="Vollmers J."/>
            <person name="Rivas-Marin E."/>
            <person name="Kohn T."/>
            <person name="Peeters S.H."/>
            <person name="Heuer A."/>
            <person name="Rast P."/>
            <person name="Oberbeckmann S."/>
            <person name="Bunk B."/>
            <person name="Jeske O."/>
            <person name="Meyerdierks A."/>
            <person name="Storesund J.E."/>
            <person name="Kallscheuer N."/>
            <person name="Luecker S."/>
            <person name="Lage O.M."/>
            <person name="Pohl T."/>
            <person name="Merkel B.J."/>
            <person name="Hornburger P."/>
            <person name="Mueller R.-W."/>
            <person name="Bruemmer F."/>
            <person name="Labrenz M."/>
            <person name="Spormann A.M."/>
            <person name="Op den Camp H."/>
            <person name="Overmann J."/>
            <person name="Amann R."/>
            <person name="Jetten M.S.M."/>
            <person name="Mascher T."/>
            <person name="Medema M.H."/>
            <person name="Devos D.P."/>
            <person name="Kaster A.-K."/>
            <person name="Ovreas L."/>
            <person name="Rohde M."/>
            <person name="Galperin M.Y."/>
            <person name="Jogler C."/>
        </authorList>
    </citation>
    <scope>NUCLEOTIDE SEQUENCE [LARGE SCALE GENOMIC DNA]</scope>
    <source>
        <strain evidence="5 6">Mal48</strain>
    </source>
</reference>
<dbReference type="EMBL" id="CP036267">
    <property type="protein sequence ID" value="QDT35370.1"/>
    <property type="molecule type" value="Genomic_DNA"/>
</dbReference>
<evidence type="ECO:0000256" key="1">
    <source>
        <dbReference type="ARBA" id="ARBA00009091"/>
    </source>
</evidence>
<sequence precursor="true">MKKPSLWMTAFVAAGLLVAVNTASAQNQPSAAHQVGLIDMAHIFKNYEKFKAETQGLQAAAEQAEQKAQDMVAQMKSVQGQMQGLTANSPDYNAKEAQLIELQTKLQAFQQVERRDIVRKQAEVYKKIYVEVQDAVSMYAKHYEYTLIMRFNREDVAAAGDPQKIIQGMNRQVVWHRPQDDLTDPILQYLNDQYNKTASAR</sequence>
<accession>A0A517QUR3</accession>
<dbReference type="KEGG" id="tpol:Mal48_46460"/>
<evidence type="ECO:0000256" key="2">
    <source>
        <dbReference type="ARBA" id="ARBA00022729"/>
    </source>
</evidence>
<dbReference type="PANTHER" id="PTHR35089">
    <property type="entry name" value="CHAPERONE PROTEIN SKP"/>
    <property type="match status" value="1"/>
</dbReference>
<dbReference type="SMART" id="SM00935">
    <property type="entry name" value="OmpH"/>
    <property type="match status" value="1"/>
</dbReference>
<dbReference type="AlphaFoldDB" id="A0A517QUR3"/>
<feature type="signal peptide" evidence="4">
    <location>
        <begin position="1"/>
        <end position="25"/>
    </location>
</feature>
<dbReference type="Proteomes" id="UP000315724">
    <property type="component" value="Chromosome"/>
</dbReference>
<dbReference type="GO" id="GO:0005829">
    <property type="term" value="C:cytosol"/>
    <property type="evidence" value="ECO:0007669"/>
    <property type="project" value="TreeGrafter"/>
</dbReference>
<dbReference type="SUPFAM" id="SSF111384">
    <property type="entry name" value="OmpH-like"/>
    <property type="match status" value="1"/>
</dbReference>
<dbReference type="Pfam" id="PF03938">
    <property type="entry name" value="OmpH"/>
    <property type="match status" value="1"/>
</dbReference>
<dbReference type="PANTHER" id="PTHR35089:SF1">
    <property type="entry name" value="CHAPERONE PROTEIN SKP"/>
    <property type="match status" value="1"/>
</dbReference>
<evidence type="ECO:0000313" key="6">
    <source>
        <dbReference type="Proteomes" id="UP000315724"/>
    </source>
</evidence>
<comment type="similarity">
    <text evidence="1">Belongs to the Skp family.</text>
</comment>
<keyword evidence="6" id="KW-1185">Reference proteome</keyword>
<evidence type="ECO:0000256" key="3">
    <source>
        <dbReference type="SAM" id="Coils"/>
    </source>
</evidence>
<keyword evidence="3" id="KW-0175">Coiled coil</keyword>
<dbReference type="OrthoDB" id="215077at2"/>
<gene>
    <name evidence="5" type="ORF">Mal48_46460</name>
</gene>
<dbReference type="InterPro" id="IPR005632">
    <property type="entry name" value="Chaperone_Skp"/>
</dbReference>
<organism evidence="5 6">
    <name type="scientific">Thalassoglobus polymorphus</name>
    <dbReference type="NCBI Taxonomy" id="2527994"/>
    <lineage>
        <taxon>Bacteria</taxon>
        <taxon>Pseudomonadati</taxon>
        <taxon>Planctomycetota</taxon>
        <taxon>Planctomycetia</taxon>
        <taxon>Planctomycetales</taxon>
        <taxon>Planctomycetaceae</taxon>
        <taxon>Thalassoglobus</taxon>
    </lineage>
</organism>
<feature type="chain" id="PRO_5022239400" evidence="4">
    <location>
        <begin position="26"/>
        <end position="201"/>
    </location>
</feature>
<evidence type="ECO:0000256" key="4">
    <source>
        <dbReference type="SAM" id="SignalP"/>
    </source>
</evidence>
<dbReference type="GO" id="GO:0050821">
    <property type="term" value="P:protein stabilization"/>
    <property type="evidence" value="ECO:0007669"/>
    <property type="project" value="TreeGrafter"/>
</dbReference>